<evidence type="ECO:0000256" key="19">
    <source>
        <dbReference type="HAMAP-Rule" id="MF_01096"/>
    </source>
</evidence>
<dbReference type="NCBIfam" id="TIGR01148">
    <property type="entry name" value="mtrC"/>
    <property type="match status" value="1"/>
</dbReference>
<dbReference type="InterPro" id="IPR005865">
    <property type="entry name" value="THM_MeTrfase_su_C"/>
</dbReference>
<dbReference type="EC" id="7.2.1.4" evidence="18 19"/>
<evidence type="ECO:0000256" key="17">
    <source>
        <dbReference type="ARBA" id="ARBA00044880"/>
    </source>
</evidence>
<keyword evidence="11 19" id="KW-0812">Transmembrane</keyword>
<evidence type="ECO:0000256" key="8">
    <source>
        <dbReference type="ARBA" id="ARBA00022563"/>
    </source>
</evidence>
<dbReference type="OrthoDB" id="60591at2157"/>
<protein>
    <recommendedName>
        <fullName evidence="6 19">Tetrahydromethanopterin S-methyltransferase subunit C</fullName>
        <ecNumber evidence="18 19">7.2.1.4</ecNumber>
    </recommendedName>
    <alternativeName>
        <fullName evidence="16 19">N5-methyltetrahydromethanopterin--coenzyme M methyltransferase subunit C</fullName>
    </alternativeName>
</protein>
<evidence type="ECO:0000313" key="21">
    <source>
        <dbReference type="Proteomes" id="UP000326500"/>
    </source>
</evidence>
<comment type="subunit">
    <text evidence="5 19">The complex is composed of 8 subunits; MtrA, MtrB, MtrC, MtrD, MtrE, MtrF, MtrG and MtrH.</text>
</comment>
<dbReference type="HAMAP" id="MF_01096">
    <property type="entry name" value="MtrC"/>
    <property type="match status" value="1"/>
</dbReference>
<evidence type="ECO:0000256" key="2">
    <source>
        <dbReference type="ARBA" id="ARBA00004651"/>
    </source>
</evidence>
<dbReference type="STRING" id="2200.GCA_001571405_01299"/>
<keyword evidence="13 19" id="KW-1133">Transmembrane helix</keyword>
<feature type="transmembrane region" description="Helical" evidence="19">
    <location>
        <begin position="70"/>
        <end position="91"/>
    </location>
</feature>
<evidence type="ECO:0000256" key="11">
    <source>
        <dbReference type="ARBA" id="ARBA00022692"/>
    </source>
</evidence>
<name>A0A1G9CID0_9EURY</name>
<comment type="similarity">
    <text evidence="4 19">Belongs to the MtrC family.</text>
</comment>
<dbReference type="GO" id="GO:0019386">
    <property type="term" value="P:methanogenesis, from carbon dioxide"/>
    <property type="evidence" value="ECO:0007669"/>
    <property type="project" value="UniProtKB-UniRule"/>
</dbReference>
<comment type="catalytic activity">
    <reaction evidence="17 19">
        <text>5-methyl-5,6,7,8-tetrahydromethanopterin + coenzyme M + 2 Na(+)(in) = 5,6,7,8-tetrahydromethanopterin + methyl-coenzyme M + 2 Na(+)(out)</text>
        <dbReference type="Rhea" id="RHEA:53492"/>
        <dbReference type="ChEBI" id="CHEBI:29101"/>
        <dbReference type="ChEBI" id="CHEBI:58103"/>
        <dbReference type="ChEBI" id="CHEBI:58116"/>
        <dbReference type="ChEBI" id="CHEBI:58286"/>
        <dbReference type="ChEBI" id="CHEBI:58319"/>
        <dbReference type="EC" id="7.2.1.4"/>
    </reaction>
</comment>
<sequence length="283" mass="29427">MSVKVEVGAGGIPHNRILIYGLVGSLILIYLTYLNTITGTQYFSFFGGLAAVAALLWGTDTIKHLCSYGLGTGVPSAGMIALGSGVIAALVGATTGIFAPIVTIIVAAIIGGVAGIMANHIVRMDIPVMIASLTELAIVGAMTVLGLAAMTAGTFQFLGLISGTIVILGFVVETYEASVIGGSIIAVIFMLGAIAIQHSFNACLGPGEKQDRTLMLAAECGFLSMIPIAIISFAFIAFLPALISLLVSVIGWFYTYMRYIELAKRDAYAWLDAQPILEPEGGA</sequence>
<evidence type="ECO:0000256" key="5">
    <source>
        <dbReference type="ARBA" id="ARBA00011616"/>
    </source>
</evidence>
<comment type="pathway">
    <text evidence="3 19">One-carbon metabolism; methanogenesis from CO(2); methyl-coenzyme M from 5,10-methylene-5,6,7,8-tetrahydromethanopterin: step 2/2.</text>
</comment>
<organism evidence="20 21">
    <name type="scientific">Methanoculleus thermophilus</name>
    <dbReference type="NCBI Taxonomy" id="2200"/>
    <lineage>
        <taxon>Archaea</taxon>
        <taxon>Methanobacteriati</taxon>
        <taxon>Methanobacteriota</taxon>
        <taxon>Stenosarchaea group</taxon>
        <taxon>Methanomicrobia</taxon>
        <taxon>Methanomicrobiales</taxon>
        <taxon>Methanomicrobiaceae</taxon>
        <taxon>Methanoculleus</taxon>
    </lineage>
</organism>
<accession>A0A1G9CID0</accession>
<feature type="transmembrane region" description="Helical" evidence="19">
    <location>
        <begin position="222"/>
        <end position="255"/>
    </location>
</feature>
<evidence type="ECO:0000256" key="7">
    <source>
        <dbReference type="ARBA" id="ARBA00022475"/>
    </source>
</evidence>
<dbReference type="Pfam" id="PF04211">
    <property type="entry name" value="MtrC"/>
    <property type="match status" value="1"/>
</dbReference>
<evidence type="ECO:0000256" key="3">
    <source>
        <dbReference type="ARBA" id="ARBA00004839"/>
    </source>
</evidence>
<comment type="subcellular location">
    <subcellularLocation>
        <location evidence="2 19">Cell membrane</location>
        <topology evidence="2 19">Multi-pass membrane protein</topology>
    </subcellularLocation>
</comment>
<dbReference type="GO" id="GO:0030269">
    <property type="term" value="F:tetrahydromethanopterin S-methyltransferase activity"/>
    <property type="evidence" value="ECO:0007669"/>
    <property type="project" value="UniProtKB-UniRule"/>
</dbReference>
<evidence type="ECO:0000256" key="4">
    <source>
        <dbReference type="ARBA" id="ARBA00007607"/>
    </source>
</evidence>
<dbReference type="Proteomes" id="UP000326500">
    <property type="component" value="Unassembled WGS sequence"/>
</dbReference>
<evidence type="ECO:0000256" key="6">
    <source>
        <dbReference type="ARBA" id="ARBA00015131"/>
    </source>
</evidence>
<keyword evidence="15 19" id="KW-0472">Membrane</keyword>
<keyword evidence="21" id="KW-1185">Reference proteome</keyword>
<evidence type="ECO:0000256" key="14">
    <source>
        <dbReference type="ARBA" id="ARBA00022994"/>
    </source>
</evidence>
<keyword evidence="12 19" id="KW-1278">Translocase</keyword>
<gene>
    <name evidence="19" type="primary">mtrC</name>
    <name evidence="20" type="ORF">SAMN04488571_1193</name>
</gene>
<dbReference type="EMBL" id="FNFT01000019">
    <property type="protein sequence ID" value="SDK51417.1"/>
    <property type="molecule type" value="Genomic_DNA"/>
</dbReference>
<comment type="function">
    <text evidence="1 19">Part of a complex that catalyzes the formation of methyl-coenzyme M and tetrahydromethanopterin from coenzyme M and methyl-tetrahydromethanopterin. This is an energy-conserving, sodium-ion translocating step.</text>
</comment>
<reference evidence="20 21" key="1">
    <citation type="submission" date="2016-10" db="EMBL/GenBank/DDBJ databases">
        <authorList>
            <person name="Varghese N."/>
            <person name="Submissions S."/>
        </authorList>
    </citation>
    <scope>NUCLEOTIDE SEQUENCE [LARGE SCALE GENOMIC DNA]</scope>
    <source>
        <strain evidence="20 21">DSM 2373</strain>
    </source>
</reference>
<feature type="transmembrane region" description="Helical" evidence="19">
    <location>
        <begin position="17"/>
        <end position="34"/>
    </location>
</feature>
<evidence type="ECO:0000256" key="18">
    <source>
        <dbReference type="ARBA" id="ARBA00044970"/>
    </source>
</evidence>
<proteinExistence type="inferred from homology"/>
<feature type="transmembrane region" description="Helical" evidence="19">
    <location>
        <begin position="179"/>
        <end position="200"/>
    </location>
</feature>
<evidence type="ECO:0000256" key="15">
    <source>
        <dbReference type="ARBA" id="ARBA00023136"/>
    </source>
</evidence>
<evidence type="ECO:0000256" key="13">
    <source>
        <dbReference type="ARBA" id="ARBA00022989"/>
    </source>
</evidence>
<keyword evidence="7 19" id="KW-1003">Cell membrane</keyword>
<dbReference type="PIRSF" id="PIRSF006530">
    <property type="entry name" value="MtrC"/>
    <property type="match status" value="1"/>
</dbReference>
<evidence type="ECO:0000256" key="12">
    <source>
        <dbReference type="ARBA" id="ARBA00022967"/>
    </source>
</evidence>
<keyword evidence="10 19" id="KW-0808">Transferase</keyword>
<evidence type="ECO:0000256" key="9">
    <source>
        <dbReference type="ARBA" id="ARBA00022603"/>
    </source>
</evidence>
<keyword evidence="8 19" id="KW-0554">One-carbon metabolism</keyword>
<dbReference type="GO" id="GO:0006730">
    <property type="term" value="P:one-carbon metabolic process"/>
    <property type="evidence" value="ECO:0007669"/>
    <property type="project" value="UniProtKB-UniRule"/>
</dbReference>
<dbReference type="AlphaFoldDB" id="A0A1G9CID0"/>
<feature type="transmembrane region" description="Helical" evidence="19">
    <location>
        <begin position="155"/>
        <end position="172"/>
    </location>
</feature>
<feature type="transmembrane region" description="Helical" evidence="19">
    <location>
        <begin position="97"/>
        <end position="116"/>
    </location>
</feature>
<dbReference type="UniPathway" id="UPA00640">
    <property type="reaction ID" value="UER00698"/>
</dbReference>
<dbReference type="GO" id="GO:0032259">
    <property type="term" value="P:methylation"/>
    <property type="evidence" value="ECO:0007669"/>
    <property type="project" value="UniProtKB-KW"/>
</dbReference>
<feature type="transmembrane region" description="Helical" evidence="19">
    <location>
        <begin position="128"/>
        <end position="149"/>
    </location>
</feature>
<keyword evidence="9 19" id="KW-0489">Methyltransferase</keyword>
<keyword evidence="14 19" id="KW-0484">Methanogenesis</keyword>
<feature type="transmembrane region" description="Helical" evidence="19">
    <location>
        <begin position="40"/>
        <end position="58"/>
    </location>
</feature>
<dbReference type="GO" id="GO:0005886">
    <property type="term" value="C:plasma membrane"/>
    <property type="evidence" value="ECO:0007669"/>
    <property type="project" value="UniProtKB-SubCell"/>
</dbReference>
<dbReference type="RefSeq" id="WP_066957233.1">
    <property type="nucleotide sequence ID" value="NZ_BCNX01000007.1"/>
</dbReference>
<evidence type="ECO:0000256" key="16">
    <source>
        <dbReference type="ARBA" id="ARBA00029817"/>
    </source>
</evidence>
<evidence type="ECO:0000313" key="20">
    <source>
        <dbReference type="EMBL" id="SDK51417.1"/>
    </source>
</evidence>
<evidence type="ECO:0000256" key="1">
    <source>
        <dbReference type="ARBA" id="ARBA00002533"/>
    </source>
</evidence>
<evidence type="ECO:0000256" key="10">
    <source>
        <dbReference type="ARBA" id="ARBA00022679"/>
    </source>
</evidence>